<organism evidence="1 2">
    <name type="scientific">Nitrosospira lacus</name>
    <dbReference type="NCBI Taxonomy" id="1288494"/>
    <lineage>
        <taxon>Bacteria</taxon>
        <taxon>Pseudomonadati</taxon>
        <taxon>Pseudomonadota</taxon>
        <taxon>Betaproteobacteria</taxon>
        <taxon>Nitrosomonadales</taxon>
        <taxon>Nitrosomonadaceae</taxon>
        <taxon>Nitrosospira</taxon>
    </lineage>
</organism>
<dbReference type="Proteomes" id="UP000012179">
    <property type="component" value="Chromosome"/>
</dbReference>
<accession>A0A1W6SM02</accession>
<dbReference type="OrthoDB" id="8562541at2"/>
<evidence type="ECO:0000313" key="2">
    <source>
        <dbReference type="Proteomes" id="UP000012179"/>
    </source>
</evidence>
<dbReference type="RefSeq" id="WP_004175800.1">
    <property type="nucleotide sequence ID" value="NZ_CP021106.3"/>
</dbReference>
<dbReference type="EMBL" id="CP021106">
    <property type="protein sequence ID" value="ARO86820.1"/>
    <property type="molecule type" value="Genomic_DNA"/>
</dbReference>
<reference evidence="1 2" key="1">
    <citation type="journal article" date="2015" name="Int. J. Syst. Evol. Microbiol.">
        <title>Nitrosospira lacus sp. nov., a psychrotolerant, ammonia-oxidizing bacterium from sandy lake sediment.</title>
        <authorList>
            <person name="Urakawa H."/>
            <person name="Garcia J.C."/>
            <person name="Nielsen J.L."/>
            <person name="Le V.Q."/>
            <person name="Kozlowski J.A."/>
            <person name="Stein L.Y."/>
            <person name="Lim C.K."/>
            <person name="Pommerening-Roser A."/>
            <person name="Martens-Habbena W."/>
            <person name="Stahl D.A."/>
            <person name="Klotz M.G."/>
        </authorList>
    </citation>
    <scope>NUCLEOTIDE SEQUENCE [LARGE SCALE GENOMIC DNA]</scope>
    <source>
        <strain evidence="1 2">APG3</strain>
    </source>
</reference>
<name>A0A1W6SM02_9PROT</name>
<proteinExistence type="predicted"/>
<sequence>MKRITSDRAAAIVVRACREKSPQSKSTDTDLPADAFNKLVTHAGFGYGAFNGSIYNGNSDYMVTQVTVLIVPMEPRIAAEASVNGREYDIELTVQPLSKGALSMLIPSDNTLEYAWKVMRARGYKTR</sequence>
<dbReference type="eggNOG" id="ENOG50315TX">
    <property type="taxonomic scope" value="Bacteria"/>
</dbReference>
<gene>
    <name evidence="1" type="ORF">EBAPG3_003010</name>
</gene>
<evidence type="ECO:0000313" key="1">
    <source>
        <dbReference type="EMBL" id="ARO86820.1"/>
    </source>
</evidence>
<protein>
    <submittedName>
        <fullName evidence="1">Uncharacterized protein</fullName>
    </submittedName>
</protein>
<keyword evidence="2" id="KW-1185">Reference proteome</keyword>
<dbReference type="AlphaFoldDB" id="A0A1W6SM02"/>
<dbReference type="KEGG" id="nlc:EBAPG3_003010"/>